<feature type="transmembrane region" description="Helical" evidence="1">
    <location>
        <begin position="130"/>
        <end position="154"/>
    </location>
</feature>
<feature type="transmembrane region" description="Helical" evidence="1">
    <location>
        <begin position="95"/>
        <end position="124"/>
    </location>
</feature>
<feature type="transmembrane region" description="Helical" evidence="1">
    <location>
        <begin position="161"/>
        <end position="182"/>
    </location>
</feature>
<feature type="transmembrane region" description="Helical" evidence="1">
    <location>
        <begin position="215"/>
        <end position="235"/>
    </location>
</feature>
<dbReference type="OMA" id="AWINGWI"/>
<accession>A0A2T9XBC6</accession>
<evidence type="ECO:0000313" key="2">
    <source>
        <dbReference type="EMBL" id="PVU77404.1"/>
    </source>
</evidence>
<keyword evidence="1" id="KW-0472">Membrane</keyword>
<comment type="caution">
    <text evidence="2">The sequence shown here is derived from an EMBL/GenBank/DDBJ whole genome shotgun (WGS) entry which is preliminary data.</text>
</comment>
<dbReference type="EMBL" id="QEFD01000031">
    <property type="protein sequence ID" value="PVU77404.1"/>
    <property type="molecule type" value="Genomic_DNA"/>
</dbReference>
<dbReference type="Proteomes" id="UP000245638">
    <property type="component" value="Unassembled WGS sequence"/>
</dbReference>
<name>A0A2T9XBC6_9CREN</name>
<sequence>MTRSNFILAFAWFYGYSNIRRAPIYILAYLSLPLSLLFFIYIISKGELLAYGIVGGLISVIVSNSISLIGDFAFLRLQLRLQDLLVATEIGPMDYILGLTLGNFIFTLPGVLVYIILGLIFHVFSAFQLLAILGISAILLISTTSLSITLASLIKHTRHSWGLSTFLSLIFTILPPLYYPYSILPKDVLYALLLSPSTSASMIVQGLLNLQKMSLLAIVVFILESVVFISLPRYAMKWRE</sequence>
<proteinExistence type="predicted"/>
<keyword evidence="1" id="KW-0812">Transmembrane</keyword>
<organism evidence="2 3">
    <name type="scientific">Acidianus hospitalis</name>
    <dbReference type="NCBI Taxonomy" id="563177"/>
    <lineage>
        <taxon>Archaea</taxon>
        <taxon>Thermoproteota</taxon>
        <taxon>Thermoprotei</taxon>
        <taxon>Sulfolobales</taxon>
        <taxon>Sulfolobaceae</taxon>
        <taxon>Acidianus</taxon>
    </lineage>
</organism>
<dbReference type="AlphaFoldDB" id="A0A2T9XBC6"/>
<dbReference type="RefSeq" id="WP_013774916.1">
    <property type="nucleotide sequence ID" value="NC_015518.1"/>
</dbReference>
<dbReference type="PANTHER" id="PTHR43229:SF3">
    <property type="entry name" value="ABC-TYPE MULTIDRUG TRANSPORT SYSTEM, PERMEASE COMPONENT"/>
    <property type="match status" value="1"/>
</dbReference>
<evidence type="ECO:0000256" key="1">
    <source>
        <dbReference type="SAM" id="Phobius"/>
    </source>
</evidence>
<reference evidence="2 3" key="1">
    <citation type="journal article" date="2015" name="Appl. Environ. Microbiol.">
        <title>Nanoarchaeota, Their Sulfolobales Host, and Nanoarchaeota Virus Distribution across Yellowstone National Park Hot Springs.</title>
        <authorList>
            <person name="Munson-McGee J.H."/>
            <person name="Field E.K."/>
            <person name="Bateson M."/>
            <person name="Rooney C."/>
            <person name="Stepanauskas R."/>
            <person name="Young M.J."/>
        </authorList>
    </citation>
    <scope>NUCLEOTIDE SEQUENCE [LARGE SCALE GENOMIC DNA]</scope>
    <source>
        <strain evidence="2">SCGC AC-742_N10</strain>
    </source>
</reference>
<dbReference type="PANTHER" id="PTHR43229">
    <property type="entry name" value="NODULATION PROTEIN J"/>
    <property type="match status" value="1"/>
</dbReference>
<protein>
    <submittedName>
        <fullName evidence="2">ABC transporter permease</fullName>
    </submittedName>
</protein>
<keyword evidence="1" id="KW-1133">Transmembrane helix</keyword>
<dbReference type="InterPro" id="IPR051784">
    <property type="entry name" value="Nod_factor_ABC_transporter"/>
</dbReference>
<evidence type="ECO:0000313" key="3">
    <source>
        <dbReference type="Proteomes" id="UP000245638"/>
    </source>
</evidence>
<feature type="transmembrane region" description="Helical" evidence="1">
    <location>
        <begin position="49"/>
        <end position="74"/>
    </location>
</feature>
<feature type="transmembrane region" description="Helical" evidence="1">
    <location>
        <begin position="24"/>
        <end position="43"/>
    </location>
</feature>
<gene>
    <name evidence="2" type="ORF">DDW13_00870</name>
</gene>